<evidence type="ECO:0000256" key="1">
    <source>
        <dbReference type="SAM" id="MobiDB-lite"/>
    </source>
</evidence>
<gene>
    <name evidence="3" type="ORF">LTR62_005899</name>
</gene>
<dbReference type="Proteomes" id="UP001310890">
    <property type="component" value="Unassembled WGS sequence"/>
</dbReference>
<name>A0AAN7TMV8_9PEZI</name>
<sequence>MQLAHLTLAAITMAVSRVMADTCQLTAFNNVASTINGPGGVGSGNSLDSGFYLVINGGEQLTLTADSGNDFHPTTAAPAPLVAKSSTATPPLRESPRATWESV</sequence>
<keyword evidence="2" id="KW-0732">Signal</keyword>
<comment type="caution">
    <text evidence="3">The sequence shown here is derived from an EMBL/GenBank/DDBJ whole genome shotgun (WGS) entry which is preliminary data.</text>
</comment>
<proteinExistence type="predicted"/>
<reference evidence="3" key="1">
    <citation type="submission" date="2023-08" db="EMBL/GenBank/DDBJ databases">
        <title>Black Yeasts Isolated from many extreme environments.</title>
        <authorList>
            <person name="Coleine C."/>
            <person name="Stajich J.E."/>
            <person name="Selbmann L."/>
        </authorList>
    </citation>
    <scope>NUCLEOTIDE SEQUENCE</scope>
    <source>
        <strain evidence="3">CCFEE 5401</strain>
    </source>
</reference>
<evidence type="ECO:0000256" key="2">
    <source>
        <dbReference type="SAM" id="SignalP"/>
    </source>
</evidence>
<evidence type="ECO:0000313" key="4">
    <source>
        <dbReference type="Proteomes" id="UP001310890"/>
    </source>
</evidence>
<dbReference type="AlphaFoldDB" id="A0AAN7TMV8"/>
<feature type="chain" id="PRO_5042904993" evidence="2">
    <location>
        <begin position="21"/>
        <end position="103"/>
    </location>
</feature>
<feature type="signal peptide" evidence="2">
    <location>
        <begin position="1"/>
        <end position="20"/>
    </location>
</feature>
<organism evidence="3 4">
    <name type="scientific">Meristemomyces frigidus</name>
    <dbReference type="NCBI Taxonomy" id="1508187"/>
    <lineage>
        <taxon>Eukaryota</taxon>
        <taxon>Fungi</taxon>
        <taxon>Dikarya</taxon>
        <taxon>Ascomycota</taxon>
        <taxon>Pezizomycotina</taxon>
        <taxon>Dothideomycetes</taxon>
        <taxon>Dothideomycetidae</taxon>
        <taxon>Mycosphaerellales</taxon>
        <taxon>Teratosphaeriaceae</taxon>
        <taxon>Meristemomyces</taxon>
    </lineage>
</organism>
<dbReference type="EMBL" id="JAVRRL010000005">
    <property type="protein sequence ID" value="KAK5117282.1"/>
    <property type="molecule type" value="Genomic_DNA"/>
</dbReference>
<accession>A0AAN7TMV8</accession>
<feature type="region of interest" description="Disordered" evidence="1">
    <location>
        <begin position="65"/>
        <end position="103"/>
    </location>
</feature>
<evidence type="ECO:0000313" key="3">
    <source>
        <dbReference type="EMBL" id="KAK5117282.1"/>
    </source>
</evidence>
<protein>
    <submittedName>
        <fullName evidence="3">Uncharacterized protein</fullName>
    </submittedName>
</protein>